<dbReference type="InterPro" id="IPR029063">
    <property type="entry name" value="SAM-dependent_MTases_sf"/>
</dbReference>
<dbReference type="GO" id="GO:0005840">
    <property type="term" value="C:ribosome"/>
    <property type="evidence" value="ECO:0007669"/>
    <property type="project" value="UniProtKB-KW"/>
</dbReference>
<dbReference type="GO" id="GO:0042054">
    <property type="term" value="F:histone methyltransferase activity"/>
    <property type="evidence" value="ECO:0007669"/>
    <property type="project" value="TreeGrafter"/>
</dbReference>
<dbReference type="SUPFAM" id="SSF53335">
    <property type="entry name" value="S-adenosyl-L-methionine-dependent methyltransferases"/>
    <property type="match status" value="1"/>
</dbReference>
<evidence type="ECO:0000313" key="2">
    <source>
        <dbReference type="Proteomes" id="UP000294547"/>
    </source>
</evidence>
<keyword evidence="1" id="KW-0808">Transferase</keyword>
<dbReference type="PROSITE" id="PS51678">
    <property type="entry name" value="SAM_MT_PRMT"/>
    <property type="match status" value="1"/>
</dbReference>
<dbReference type="OrthoDB" id="5383291at2"/>
<dbReference type="Gene3D" id="3.40.50.150">
    <property type="entry name" value="Vaccinia Virus protein VP39"/>
    <property type="match status" value="1"/>
</dbReference>
<keyword evidence="2" id="KW-1185">Reference proteome</keyword>
<dbReference type="AlphaFoldDB" id="A0A4R6RLZ2"/>
<name>A0A4R6RLZ2_9HYPH</name>
<keyword evidence="1" id="KW-0687">Ribonucleoprotein</keyword>
<keyword evidence="1" id="KW-0689">Ribosomal protein</keyword>
<keyword evidence="1" id="KW-0489">Methyltransferase</keyword>
<reference evidence="1 2" key="1">
    <citation type="submission" date="2019-03" db="EMBL/GenBank/DDBJ databases">
        <title>Genomic Encyclopedia of Type Strains, Phase IV (KMG-IV): sequencing the most valuable type-strain genomes for metagenomic binning, comparative biology and taxonomic classification.</title>
        <authorList>
            <person name="Goeker M."/>
        </authorList>
    </citation>
    <scope>NUCLEOTIDE SEQUENCE [LARGE SCALE GENOMIC DNA]</scope>
    <source>
        <strain evidence="1 2">DSM 102969</strain>
    </source>
</reference>
<dbReference type="RefSeq" id="WP_126535319.1">
    <property type="nucleotide sequence ID" value="NZ_BSPM01000008.1"/>
</dbReference>
<dbReference type="EMBL" id="SNXY01000006">
    <property type="protein sequence ID" value="TDP87570.1"/>
    <property type="molecule type" value="Genomic_DNA"/>
</dbReference>
<gene>
    <name evidence="1" type="ORF">EDD54_1469</name>
</gene>
<dbReference type="Pfam" id="PF06325">
    <property type="entry name" value="PrmA"/>
    <property type="match status" value="1"/>
</dbReference>
<dbReference type="CDD" id="cd02440">
    <property type="entry name" value="AdoMet_MTases"/>
    <property type="match status" value="1"/>
</dbReference>
<dbReference type="Proteomes" id="UP000294547">
    <property type="component" value="Unassembled WGS sequence"/>
</dbReference>
<dbReference type="GO" id="GO:0032259">
    <property type="term" value="P:methylation"/>
    <property type="evidence" value="ECO:0007669"/>
    <property type="project" value="UniProtKB-KW"/>
</dbReference>
<dbReference type="PANTHER" id="PTHR11006:SF4">
    <property type="entry name" value="PROTEIN ARGININE N-METHYLTRANSFERASE 7"/>
    <property type="match status" value="1"/>
</dbReference>
<protein>
    <submittedName>
        <fullName evidence="1">Ribosomal protein L11 methyltransferase PrmA</fullName>
    </submittedName>
</protein>
<organism evidence="1 2">
    <name type="scientific">Oharaeibacter diazotrophicus</name>
    <dbReference type="NCBI Taxonomy" id="1920512"/>
    <lineage>
        <taxon>Bacteria</taxon>
        <taxon>Pseudomonadati</taxon>
        <taxon>Pseudomonadota</taxon>
        <taxon>Alphaproteobacteria</taxon>
        <taxon>Hyphomicrobiales</taxon>
        <taxon>Pleomorphomonadaceae</taxon>
        <taxon>Oharaeibacter</taxon>
    </lineage>
</organism>
<comment type="caution">
    <text evidence="1">The sequence shown here is derived from an EMBL/GenBank/DDBJ whole genome shotgun (WGS) entry which is preliminary data.</text>
</comment>
<proteinExistence type="predicted"/>
<sequence length="372" mass="38804">MERDDKGKAWWRTALTAMAGAAGDDAAALARIAVTAADKDLDDLAVTLADRAAALAPDDAMVRADRRKALSSLVPRWHFLIVRDAARNAAYRAALERAIRPGDRVLDIGAGTGLLGMMAARAGAGAVTSCEMNAPIAAAATRIVAANGLADRVRIVAKHSAALDLEADLGGRVDVVVSEILANDLLGEYALAVMADVVPRLLAPGGRVIPETGAIVVAPAWWDGLEKRSVGVVDGFDLSAFDELDRHPRQLDVGDAGLALAGRASDLFAFDFAGGRSERRGRTTARLLVEGGRANGVAQWIRIGLDAETVYESRPAPGAFSCWACLFHPLDEPAEPGDTVVVDASHDGVRLRIVATVERAGAAGGAATEVTP</sequence>
<dbReference type="GO" id="GO:0016274">
    <property type="term" value="F:protein-arginine N-methyltransferase activity"/>
    <property type="evidence" value="ECO:0007669"/>
    <property type="project" value="InterPro"/>
</dbReference>
<dbReference type="PANTHER" id="PTHR11006">
    <property type="entry name" value="PROTEIN ARGININE N-METHYLTRANSFERASE"/>
    <property type="match status" value="1"/>
</dbReference>
<accession>A0A4R6RLZ2</accession>
<evidence type="ECO:0000313" key="1">
    <source>
        <dbReference type="EMBL" id="TDP87570.1"/>
    </source>
</evidence>
<dbReference type="InterPro" id="IPR025799">
    <property type="entry name" value="Arg_MeTrfase"/>
</dbReference>
<dbReference type="Gene3D" id="2.70.160.11">
    <property type="entry name" value="Hnrnp arginine n-methyltransferase1"/>
    <property type="match status" value="1"/>
</dbReference>